<protein>
    <recommendedName>
        <fullName evidence="1">Cyanovirin-N domain-containing protein</fullName>
    </recommendedName>
</protein>
<dbReference type="Pfam" id="PF08881">
    <property type="entry name" value="CVNH"/>
    <property type="match status" value="1"/>
</dbReference>
<gene>
    <name evidence="2" type="ORF">FB567DRAFT_554998</name>
</gene>
<dbReference type="AlphaFoldDB" id="A0A8K0QUC1"/>
<reference evidence="2" key="1">
    <citation type="journal article" date="2021" name="Nat. Commun.">
        <title>Genetic determinants of endophytism in the Arabidopsis root mycobiome.</title>
        <authorList>
            <person name="Mesny F."/>
            <person name="Miyauchi S."/>
            <person name="Thiergart T."/>
            <person name="Pickel B."/>
            <person name="Atanasova L."/>
            <person name="Karlsson M."/>
            <person name="Huettel B."/>
            <person name="Barry K.W."/>
            <person name="Haridas S."/>
            <person name="Chen C."/>
            <person name="Bauer D."/>
            <person name="Andreopoulos W."/>
            <person name="Pangilinan J."/>
            <person name="LaButti K."/>
            <person name="Riley R."/>
            <person name="Lipzen A."/>
            <person name="Clum A."/>
            <person name="Drula E."/>
            <person name="Henrissat B."/>
            <person name="Kohler A."/>
            <person name="Grigoriev I.V."/>
            <person name="Martin F.M."/>
            <person name="Hacquard S."/>
        </authorList>
    </citation>
    <scope>NUCLEOTIDE SEQUENCE</scope>
    <source>
        <strain evidence="2">MPI-SDFR-AT-0120</strain>
    </source>
</reference>
<organism evidence="2 3">
    <name type="scientific">Paraphoma chrysanthemicola</name>
    <dbReference type="NCBI Taxonomy" id="798071"/>
    <lineage>
        <taxon>Eukaryota</taxon>
        <taxon>Fungi</taxon>
        <taxon>Dikarya</taxon>
        <taxon>Ascomycota</taxon>
        <taxon>Pezizomycotina</taxon>
        <taxon>Dothideomycetes</taxon>
        <taxon>Pleosporomycetidae</taxon>
        <taxon>Pleosporales</taxon>
        <taxon>Pleosporineae</taxon>
        <taxon>Phaeosphaeriaceae</taxon>
        <taxon>Paraphoma</taxon>
    </lineage>
</organism>
<evidence type="ECO:0000259" key="1">
    <source>
        <dbReference type="Pfam" id="PF08881"/>
    </source>
</evidence>
<comment type="caution">
    <text evidence="2">The sequence shown here is derived from an EMBL/GenBank/DDBJ whole genome shotgun (WGS) entry which is preliminary data.</text>
</comment>
<sequence length="107" mass="12129">MPYDCECNCHPRFQCQCYTGNEKPGYLTTSPDLNKTTGNMNGVLAYPSSGYRKTCPYHDLDIEKYGSKVFLKARCYIKKTHPGAEMKESRIELTDIIMNSNGVLFAD</sequence>
<dbReference type="EMBL" id="JAGMVJ010000029">
    <property type="protein sequence ID" value="KAH7069456.1"/>
    <property type="molecule type" value="Genomic_DNA"/>
</dbReference>
<dbReference type="Gene3D" id="2.30.60.10">
    <property type="entry name" value="Cyanovirin-N"/>
    <property type="match status" value="1"/>
</dbReference>
<dbReference type="InterPro" id="IPR011058">
    <property type="entry name" value="Cyanovirin-N"/>
</dbReference>
<evidence type="ECO:0000313" key="2">
    <source>
        <dbReference type="EMBL" id="KAH7069456.1"/>
    </source>
</evidence>
<dbReference type="SUPFAM" id="SSF51322">
    <property type="entry name" value="Cyanovirin-N"/>
    <property type="match status" value="1"/>
</dbReference>
<accession>A0A8K0QUC1</accession>
<feature type="domain" description="Cyanovirin-N" evidence="1">
    <location>
        <begin position="13"/>
        <end position="104"/>
    </location>
</feature>
<evidence type="ECO:0000313" key="3">
    <source>
        <dbReference type="Proteomes" id="UP000813461"/>
    </source>
</evidence>
<dbReference type="Proteomes" id="UP000813461">
    <property type="component" value="Unassembled WGS sequence"/>
</dbReference>
<dbReference type="InterPro" id="IPR036673">
    <property type="entry name" value="Cyanovirin-N_sf"/>
</dbReference>
<keyword evidence="3" id="KW-1185">Reference proteome</keyword>
<proteinExistence type="predicted"/>
<name>A0A8K0QUC1_9PLEO</name>